<protein>
    <submittedName>
        <fullName evidence="1">Uncharacterized protein</fullName>
    </submittedName>
</protein>
<reference evidence="1" key="1">
    <citation type="journal article" date="2021" name="Proc. Natl. Acad. Sci. U.S.A.">
        <title>A Catalog of Tens of Thousands of Viruses from Human Metagenomes Reveals Hidden Associations with Chronic Diseases.</title>
        <authorList>
            <person name="Tisza M.J."/>
            <person name="Buck C.B."/>
        </authorList>
    </citation>
    <scope>NUCLEOTIDE SEQUENCE</scope>
    <source>
        <strain evidence="1">CtsBB38</strain>
    </source>
</reference>
<sequence length="102" mass="12570">MKKVFAKKYMVVFQREEHDEFVVYNTKKEWEEGHTHIHSYKQAMYLVDCIINNKIPKKVNKYFLVSLVRLSNSKKYREQIQRRIDGEVELKHYHNTPKHFRK</sequence>
<dbReference type="EMBL" id="BK014999">
    <property type="protein sequence ID" value="DAD86461.1"/>
    <property type="molecule type" value="Genomic_DNA"/>
</dbReference>
<proteinExistence type="predicted"/>
<organism evidence="1">
    <name type="scientific">Siphoviridae sp. ctsBB38</name>
    <dbReference type="NCBI Taxonomy" id="2826482"/>
    <lineage>
        <taxon>Viruses</taxon>
        <taxon>Duplodnaviria</taxon>
        <taxon>Heunggongvirae</taxon>
        <taxon>Uroviricota</taxon>
        <taxon>Caudoviricetes</taxon>
    </lineage>
</organism>
<accession>A0A8S5MVM8</accession>
<evidence type="ECO:0000313" key="1">
    <source>
        <dbReference type="EMBL" id="DAD86461.1"/>
    </source>
</evidence>
<name>A0A8S5MVM8_9CAUD</name>